<evidence type="ECO:0000313" key="1">
    <source>
        <dbReference type="EMBL" id="UWP80410.1"/>
    </source>
</evidence>
<reference evidence="1" key="1">
    <citation type="submission" date="2021-04" db="EMBL/GenBank/DDBJ databases">
        <authorList>
            <person name="Hartkoorn R.C."/>
            <person name="Beaudoing E."/>
            <person name="Hot D."/>
        </authorList>
    </citation>
    <scope>NUCLEOTIDE SEQUENCE</scope>
    <source>
        <strain evidence="1">NRRL B-16292</strain>
    </source>
</reference>
<dbReference type="Proteomes" id="UP001059617">
    <property type="component" value="Chromosome"/>
</dbReference>
<gene>
    <name evidence="1" type="ORF">Dfulv_35350</name>
</gene>
<dbReference type="RefSeq" id="WP_259858170.1">
    <property type="nucleotide sequence ID" value="NZ_BAAAST010000009.1"/>
</dbReference>
<sequence>MTSQGVFASWVATANAGTGNAQAATVAVTHTDTNGTVFSSGVSNLLPSDYLYRYANLVNTGGLAQDFTASVNSSGALAAAGGLQLAVDSCSTAWAGDGSCAGSLVQVAAVRDVAGSPAIPLGQLGAGGTAHLRYKFLLSPTADQGTFQGKTGSLTVTISGSTPVAGGRDRTTG</sequence>
<dbReference type="EMBL" id="CP073720">
    <property type="protein sequence ID" value="UWP80410.1"/>
    <property type="molecule type" value="Genomic_DNA"/>
</dbReference>
<organism evidence="1 2">
    <name type="scientific">Dactylosporangium fulvum</name>
    <dbReference type="NCBI Taxonomy" id="53359"/>
    <lineage>
        <taxon>Bacteria</taxon>
        <taxon>Bacillati</taxon>
        <taxon>Actinomycetota</taxon>
        <taxon>Actinomycetes</taxon>
        <taxon>Micromonosporales</taxon>
        <taxon>Micromonosporaceae</taxon>
        <taxon>Dactylosporangium</taxon>
    </lineage>
</organism>
<evidence type="ECO:0000313" key="2">
    <source>
        <dbReference type="Proteomes" id="UP001059617"/>
    </source>
</evidence>
<name>A0ABY5VS78_9ACTN</name>
<keyword evidence="2" id="KW-1185">Reference proteome</keyword>
<reference evidence="1" key="2">
    <citation type="submission" date="2022-09" db="EMBL/GenBank/DDBJ databases">
        <title>Biosynthetic gene clusters of Dactylosporangioum fulvum.</title>
        <authorList>
            <person name="Caradec T."/>
        </authorList>
    </citation>
    <scope>NUCLEOTIDE SEQUENCE</scope>
    <source>
        <strain evidence="1">NRRL B-16292</strain>
    </source>
</reference>
<proteinExistence type="predicted"/>
<protein>
    <submittedName>
        <fullName evidence="1">Uncharacterized protein</fullName>
    </submittedName>
</protein>
<accession>A0ABY5VS78</accession>